<feature type="coiled-coil region" evidence="1">
    <location>
        <begin position="284"/>
        <end position="329"/>
    </location>
</feature>
<sequence>MGLPIWRDPEDASTKDTVRTDPTAAARSPIRRRPILNRHATTRAPVGNYVFQSTHAGSPPPPPAMSPPPPLPVPAPTSSRFIARDVRDRLHTIRSTYQPDTEREGRTQSLERMLRGLRRQEQLASSTRNDSPARRSFLPTPPLDISEQNEAAQTDALISTISVQPATGLGDRVRSPSPMTPQDDAWQIMRESIPVDGNLPSADSSFTSAAASASFTSTADAPDTQSTTPDQLANPDSQMSLGLSQDCPPYDSDSSDARSNSPLQYNPLDRTEDPLYGLRGTSRADGISRLRSELQENLSALQEAHEESLLVYEDEINSLRDDFNSLRERLRHIDPSATLPPPYPHSGLPSIRTGFHSESRSGVTIDTDPNNRDALALPRNRFPYTPSYDSAIRSRTRDAVSRTEDYFLPHGPHEPYGQYHLGVDRDGQLQLLPRDRTLTRVPSLRREDSERESHDRVRHHLRERAEGQMREQTRRSLAAAGFTPAEIDRISDPRAPGERLRDEERRRHDLMDEIQERERQRQRDGERTGEDAASDVDSMRGILDRLSRRQDVPEGMWMGAGLSRDVVEPRVDGPIDGIIRVSERRGVRDGQGATGRDAGSGRLAGRGSVARVPPPS</sequence>
<feature type="compositionally biased region" description="Pro residues" evidence="2">
    <location>
        <begin position="58"/>
        <end position="75"/>
    </location>
</feature>
<evidence type="ECO:0000313" key="3">
    <source>
        <dbReference type="EMBL" id="KAG8624255.1"/>
    </source>
</evidence>
<comment type="caution">
    <text evidence="3">The sequence shown here is derived from an EMBL/GenBank/DDBJ whole genome shotgun (WGS) entry which is preliminary data.</text>
</comment>
<dbReference type="OrthoDB" id="3946700at2759"/>
<feature type="compositionally biased region" description="Basic and acidic residues" evidence="2">
    <location>
        <begin position="463"/>
        <end position="474"/>
    </location>
</feature>
<feature type="compositionally biased region" description="Basic and acidic residues" evidence="2">
    <location>
        <begin position="437"/>
        <end position="455"/>
    </location>
</feature>
<feature type="region of interest" description="Disordered" evidence="2">
    <location>
        <begin position="437"/>
        <end position="541"/>
    </location>
</feature>
<dbReference type="Proteomes" id="UP000809789">
    <property type="component" value="Unassembled WGS sequence"/>
</dbReference>
<feature type="region of interest" description="Disordered" evidence="2">
    <location>
        <begin position="582"/>
        <end position="616"/>
    </location>
</feature>
<evidence type="ECO:0000256" key="1">
    <source>
        <dbReference type="SAM" id="Coils"/>
    </source>
</evidence>
<gene>
    <name evidence="3" type="ORF">KVT40_007322</name>
</gene>
<feature type="compositionally biased region" description="Basic and acidic residues" evidence="2">
    <location>
        <begin position="7"/>
        <end position="19"/>
    </location>
</feature>
<feature type="compositionally biased region" description="Polar residues" evidence="2">
    <location>
        <begin position="223"/>
        <end position="243"/>
    </location>
</feature>
<keyword evidence="4" id="KW-1185">Reference proteome</keyword>
<feature type="compositionally biased region" description="Basic and acidic residues" evidence="2">
    <location>
        <begin position="486"/>
        <end position="530"/>
    </location>
</feature>
<proteinExistence type="predicted"/>
<evidence type="ECO:0000313" key="4">
    <source>
        <dbReference type="Proteomes" id="UP000809789"/>
    </source>
</evidence>
<reference evidence="3" key="1">
    <citation type="submission" date="2021-07" db="EMBL/GenBank/DDBJ databases">
        <title>Elsinoe batatas strain:CRI-CJ2 Genome sequencing and assembly.</title>
        <authorList>
            <person name="Huang L."/>
        </authorList>
    </citation>
    <scope>NUCLEOTIDE SEQUENCE</scope>
    <source>
        <strain evidence="3">CRI-CJ2</strain>
    </source>
</reference>
<dbReference type="EMBL" id="JAESVG020000009">
    <property type="protein sequence ID" value="KAG8624255.1"/>
    <property type="molecule type" value="Genomic_DNA"/>
</dbReference>
<evidence type="ECO:0000256" key="2">
    <source>
        <dbReference type="SAM" id="MobiDB-lite"/>
    </source>
</evidence>
<accession>A0A8K0PA67</accession>
<feature type="region of interest" description="Disordered" evidence="2">
    <location>
        <begin position="1"/>
        <end position="78"/>
    </location>
</feature>
<feature type="region of interest" description="Disordered" evidence="2">
    <location>
        <begin position="216"/>
        <end position="280"/>
    </location>
</feature>
<protein>
    <submittedName>
        <fullName evidence="3">Uncharacterized protein</fullName>
    </submittedName>
</protein>
<dbReference type="AlphaFoldDB" id="A0A8K0PA67"/>
<feature type="region of interest" description="Disordered" evidence="2">
    <location>
        <begin position="117"/>
        <end position="144"/>
    </location>
</feature>
<name>A0A8K0PA67_9PEZI</name>
<keyword evidence="1" id="KW-0175">Coiled coil</keyword>
<organism evidence="3 4">
    <name type="scientific">Elsinoe batatas</name>
    <dbReference type="NCBI Taxonomy" id="2601811"/>
    <lineage>
        <taxon>Eukaryota</taxon>
        <taxon>Fungi</taxon>
        <taxon>Dikarya</taxon>
        <taxon>Ascomycota</taxon>
        <taxon>Pezizomycotina</taxon>
        <taxon>Dothideomycetes</taxon>
        <taxon>Dothideomycetidae</taxon>
        <taxon>Myriangiales</taxon>
        <taxon>Elsinoaceae</taxon>
        <taxon>Elsinoe</taxon>
    </lineage>
</organism>